<evidence type="ECO:0000313" key="3">
    <source>
        <dbReference type="EMBL" id="MFK2878772.1"/>
    </source>
</evidence>
<dbReference type="PANTHER" id="PTHR48090">
    <property type="entry name" value="UNDECAPRENYL-PHOSPHATE 4-DEOXY-4-FORMAMIDO-L-ARABINOSE TRANSFERASE-RELATED"/>
    <property type="match status" value="1"/>
</dbReference>
<proteinExistence type="predicted"/>
<name>A0ABW8J8Y7_9GAMM</name>
<dbReference type="Pfam" id="PF00535">
    <property type="entry name" value="Glycos_transf_2"/>
    <property type="match status" value="1"/>
</dbReference>
<protein>
    <submittedName>
        <fullName evidence="3">Glycosyltransferase</fullName>
    </submittedName>
</protein>
<feature type="domain" description="Glycosyltransferase 2-like" evidence="2">
    <location>
        <begin position="8"/>
        <end position="160"/>
    </location>
</feature>
<evidence type="ECO:0000259" key="2">
    <source>
        <dbReference type="Pfam" id="PF00535"/>
    </source>
</evidence>
<dbReference type="InterPro" id="IPR001173">
    <property type="entry name" value="Glyco_trans_2-like"/>
</dbReference>
<dbReference type="Proteomes" id="UP001620339">
    <property type="component" value="Unassembled WGS sequence"/>
</dbReference>
<organism evidence="3 4">
    <name type="scientific">Rhodanobacter hydrolyticus</name>
    <dbReference type="NCBI Taxonomy" id="2250595"/>
    <lineage>
        <taxon>Bacteria</taxon>
        <taxon>Pseudomonadati</taxon>
        <taxon>Pseudomonadota</taxon>
        <taxon>Gammaproteobacteria</taxon>
        <taxon>Lysobacterales</taxon>
        <taxon>Rhodanobacteraceae</taxon>
        <taxon>Rhodanobacter</taxon>
    </lineage>
</organism>
<dbReference type="SUPFAM" id="SSF53448">
    <property type="entry name" value="Nucleotide-diphospho-sugar transferases"/>
    <property type="match status" value="1"/>
</dbReference>
<feature type="transmembrane region" description="Helical" evidence="1">
    <location>
        <begin position="228"/>
        <end position="250"/>
    </location>
</feature>
<dbReference type="EMBL" id="JADIKK010000008">
    <property type="protein sequence ID" value="MFK2878772.1"/>
    <property type="molecule type" value="Genomic_DNA"/>
</dbReference>
<keyword evidence="4" id="KW-1185">Reference proteome</keyword>
<comment type="caution">
    <text evidence="3">The sequence shown here is derived from an EMBL/GenBank/DDBJ whole genome shotgun (WGS) entry which is preliminary data.</text>
</comment>
<dbReference type="InterPro" id="IPR050256">
    <property type="entry name" value="Glycosyltransferase_2"/>
</dbReference>
<reference evidence="3 4" key="1">
    <citation type="submission" date="2020-10" db="EMBL/GenBank/DDBJ databases">
        <title>Phylogeny of dyella-like bacteria.</title>
        <authorList>
            <person name="Fu J."/>
        </authorList>
    </citation>
    <scope>NUCLEOTIDE SEQUENCE [LARGE SCALE GENOMIC DNA]</scope>
    <source>
        <strain evidence="3 4">KACC 19113</strain>
    </source>
</reference>
<gene>
    <name evidence="3" type="ORF">ISP25_17000</name>
</gene>
<dbReference type="CDD" id="cd04179">
    <property type="entry name" value="DPM_DPG-synthase_like"/>
    <property type="match status" value="1"/>
</dbReference>
<feature type="transmembrane region" description="Helical" evidence="1">
    <location>
        <begin position="262"/>
        <end position="285"/>
    </location>
</feature>
<accession>A0ABW8J8Y7</accession>
<evidence type="ECO:0000256" key="1">
    <source>
        <dbReference type="SAM" id="Phobius"/>
    </source>
</evidence>
<dbReference type="Gene3D" id="3.90.550.10">
    <property type="entry name" value="Spore Coat Polysaccharide Biosynthesis Protein SpsA, Chain A"/>
    <property type="match status" value="1"/>
</dbReference>
<keyword evidence="1" id="KW-1133">Transmembrane helix</keyword>
<keyword evidence="1" id="KW-0472">Membrane</keyword>
<dbReference type="PANTHER" id="PTHR48090:SF7">
    <property type="entry name" value="RFBJ PROTEIN"/>
    <property type="match status" value="1"/>
</dbReference>
<evidence type="ECO:0000313" key="4">
    <source>
        <dbReference type="Proteomes" id="UP001620339"/>
    </source>
</evidence>
<dbReference type="RefSeq" id="WP_404615590.1">
    <property type="nucleotide sequence ID" value="NZ_JADIKK010000008.1"/>
</dbReference>
<sequence length="310" mass="34373">MESIRVAVLIPCYNEEATVKDVVAAFQKVLPDAAVYVYDNNSQDDTYGRALAAGAIVRREPQQGKGAVVRRMFRDIEADFYVMVDGDMTYDATIAPVMLKMAIEERLDLVNCVRQETEHEAYRAGHRLGNVMLTGAVRFVFGDRVQDMLSGYKVFSRRYVKSFPASSIGFGIETELTVHALELAMPVGHIPGAYGGRPSGSASKLNTYRDGIRILWLIMQLFKHERPLSFFGAIASMLVLVSLALGLPVVDEYLHTGLVPRFPTAILATGIMLLGTLSFVAGLILDTVTRGRREFKALSYLSYPFFQAKQ</sequence>
<keyword evidence="1" id="KW-0812">Transmembrane</keyword>
<dbReference type="InterPro" id="IPR029044">
    <property type="entry name" value="Nucleotide-diphossugar_trans"/>
</dbReference>